<feature type="binding site" evidence="9">
    <location>
        <position position="172"/>
    </location>
    <ligand>
        <name>Mg(2+)</name>
        <dbReference type="ChEBI" id="CHEBI:18420"/>
    </ligand>
</feature>
<comment type="subunit">
    <text evidence="9">Monomer.</text>
</comment>
<dbReference type="SUPFAM" id="SSF52540">
    <property type="entry name" value="P-loop containing nucleoside triphosphate hydrolases"/>
    <property type="match status" value="1"/>
</dbReference>
<dbReference type="PROSITE" id="PS51881">
    <property type="entry name" value="OCT"/>
    <property type="match status" value="1"/>
</dbReference>
<dbReference type="EC" id="3.6.5.-" evidence="9"/>
<proteinExistence type="inferred from homology"/>
<evidence type="ECO:0000259" key="12">
    <source>
        <dbReference type="PROSITE" id="PS51883"/>
    </source>
</evidence>
<sequence>MFVDEAKIWVKAGDGGKGCVSFHRTKVNKVGIPDGGKGGKGGDVILKASRDKSSLLDFQNRIHFRADNGQAGQTQEKQGKDGQDVMVYLPRGTVVRTEEGEQVLVHLCQNGAEYVVARGGRGGRGNASFVSQRRRRPRFAEKGEKGEETWINLELRLMADVGIVGFPNVGKSTLLSRISAARPKIAEYPFTTLNPVLGVVRVADDRNFVVADIPGLIEGAHLGHGLGLKFLKHIERTKVILHLLDVSGTTGRDPLSDFDAIRKELSQFDPALNSKPLLVAANKIDWDEGGHNFRQVQRFFRERYEHSVLPVSALTGEGLERLVEALADLLNTVEREHVSLPEGPPQPIELKEKVKVYTAASEEDFFKVEKRNDKFVIEGKKVERLAAMTDLDNEEAVQYMNEQFDHLGVNEELKKLGIKEGDTVAIGEVEFEFVE</sequence>
<dbReference type="NCBIfam" id="TIGR02729">
    <property type="entry name" value="Obg_CgtA"/>
    <property type="match status" value="1"/>
</dbReference>
<feature type="binding site" evidence="9">
    <location>
        <begin position="212"/>
        <end position="215"/>
    </location>
    <ligand>
        <name>GTP</name>
        <dbReference type="ChEBI" id="CHEBI:37565"/>
    </ligand>
</feature>
<evidence type="ECO:0000259" key="10">
    <source>
        <dbReference type="PROSITE" id="PS51710"/>
    </source>
</evidence>
<comment type="function">
    <text evidence="9">An essential GTPase which binds GTP, GDP and possibly (p)ppGpp with moderate affinity, with high nucleotide exchange rates and a fairly low GTP hydrolysis rate. Plays a role in control of the cell cycle, stress response, ribosome biogenesis and in those bacteria that undergo differentiation, in morphogenesis control.</text>
</comment>
<organism evidence="13 14">
    <name type="scientific">Candidatus Hakubella thermalkaliphila</name>
    <dbReference type="NCBI Taxonomy" id="2754717"/>
    <lineage>
        <taxon>Bacteria</taxon>
        <taxon>Bacillati</taxon>
        <taxon>Actinomycetota</taxon>
        <taxon>Actinomycetota incertae sedis</taxon>
        <taxon>Candidatus Hakubellales</taxon>
        <taxon>Candidatus Hakubellaceae</taxon>
        <taxon>Candidatus Hakubella</taxon>
    </lineage>
</organism>
<dbReference type="Gene3D" id="2.70.210.12">
    <property type="entry name" value="GTP1/OBG domain"/>
    <property type="match status" value="1"/>
</dbReference>
<dbReference type="FunFam" id="2.70.210.12:FF:000001">
    <property type="entry name" value="GTPase Obg"/>
    <property type="match status" value="1"/>
</dbReference>
<dbReference type="Proteomes" id="UP000591948">
    <property type="component" value="Unassembled WGS sequence"/>
</dbReference>
<dbReference type="InterPro" id="IPR036726">
    <property type="entry name" value="GTP1_OBG_dom_sf"/>
</dbReference>
<feature type="binding site" evidence="9">
    <location>
        <begin position="282"/>
        <end position="285"/>
    </location>
    <ligand>
        <name>GTP</name>
        <dbReference type="ChEBI" id="CHEBI:37565"/>
    </ligand>
</feature>
<comment type="cofactor">
    <cofactor evidence="1 9">
        <name>Mg(2+)</name>
        <dbReference type="ChEBI" id="CHEBI:18420"/>
    </cofactor>
</comment>
<dbReference type="InterPro" id="IPR015349">
    <property type="entry name" value="OCT_dom"/>
</dbReference>
<dbReference type="GO" id="GO:0005525">
    <property type="term" value="F:GTP binding"/>
    <property type="evidence" value="ECO:0007669"/>
    <property type="project" value="UniProtKB-UniRule"/>
</dbReference>
<dbReference type="NCBIfam" id="TIGR03595">
    <property type="entry name" value="Obg_CgtA_exten"/>
    <property type="match status" value="1"/>
</dbReference>
<dbReference type="HAMAP" id="MF_01454">
    <property type="entry name" value="GTPase_Obg"/>
    <property type="match status" value="1"/>
</dbReference>
<evidence type="ECO:0000256" key="3">
    <source>
        <dbReference type="ARBA" id="ARBA00022490"/>
    </source>
</evidence>
<evidence type="ECO:0000313" key="13">
    <source>
        <dbReference type="EMBL" id="GFP27833.1"/>
    </source>
</evidence>
<evidence type="ECO:0000256" key="6">
    <source>
        <dbReference type="ARBA" id="ARBA00022801"/>
    </source>
</evidence>
<protein>
    <recommendedName>
        <fullName evidence="9">GTPase Obg</fullName>
        <ecNumber evidence="9">3.6.5.-</ecNumber>
    </recommendedName>
    <alternativeName>
        <fullName evidence="9">GTP-binding protein Obg</fullName>
    </alternativeName>
</protein>
<dbReference type="Pfam" id="PF09269">
    <property type="entry name" value="DUF1967"/>
    <property type="match status" value="1"/>
</dbReference>
<dbReference type="SUPFAM" id="SSF102741">
    <property type="entry name" value="Obg GTP-binding protein C-terminal domain"/>
    <property type="match status" value="1"/>
</dbReference>
<dbReference type="GO" id="GO:0005737">
    <property type="term" value="C:cytoplasm"/>
    <property type="evidence" value="ECO:0007669"/>
    <property type="project" value="UniProtKB-SubCell"/>
</dbReference>
<dbReference type="EMBL" id="BLRY01000072">
    <property type="protein sequence ID" value="GFP27833.1"/>
    <property type="molecule type" value="Genomic_DNA"/>
</dbReference>
<dbReference type="InterPro" id="IPR006073">
    <property type="entry name" value="GTP-bd"/>
</dbReference>
<keyword evidence="6 9" id="KW-0378">Hydrolase</keyword>
<dbReference type="InterPro" id="IPR014100">
    <property type="entry name" value="GTP-bd_Obg/CgtA"/>
</dbReference>
<evidence type="ECO:0000256" key="9">
    <source>
        <dbReference type="HAMAP-Rule" id="MF_01454"/>
    </source>
</evidence>
<dbReference type="InterPro" id="IPR006074">
    <property type="entry name" value="GTP1-OBG_CS"/>
</dbReference>
<dbReference type="GO" id="GO:0000287">
    <property type="term" value="F:magnesium ion binding"/>
    <property type="evidence" value="ECO:0007669"/>
    <property type="project" value="InterPro"/>
</dbReference>
<keyword evidence="7 9" id="KW-0460">Magnesium</keyword>
<feature type="binding site" evidence="9">
    <location>
        <begin position="312"/>
        <end position="314"/>
    </location>
    <ligand>
        <name>GTP</name>
        <dbReference type="ChEBI" id="CHEBI:37565"/>
    </ligand>
</feature>
<feature type="domain" description="OCT" evidence="11">
    <location>
        <begin position="357"/>
        <end position="435"/>
    </location>
</feature>
<dbReference type="InterPro" id="IPR036346">
    <property type="entry name" value="GTP-bd_prot_GTP1/OBG_C_sf"/>
</dbReference>
<dbReference type="PROSITE" id="PS51710">
    <property type="entry name" value="G_OBG"/>
    <property type="match status" value="1"/>
</dbReference>
<dbReference type="PROSITE" id="PS00905">
    <property type="entry name" value="GTP1_OBG"/>
    <property type="match status" value="1"/>
</dbReference>
<keyword evidence="3 9" id="KW-0963">Cytoplasm</keyword>
<comment type="subcellular location">
    <subcellularLocation>
        <location evidence="9">Cytoplasm</location>
    </subcellularLocation>
</comment>
<name>A0A6V8P686_9ACTN</name>
<dbReference type="CDD" id="cd01898">
    <property type="entry name" value="Obg"/>
    <property type="match status" value="1"/>
</dbReference>
<gene>
    <name evidence="9" type="primary">obg</name>
    <name evidence="13" type="ORF">HKBW3S33_01243</name>
</gene>
<keyword evidence="5 9" id="KW-0547">Nucleotide-binding</keyword>
<feature type="domain" description="OBG-type G" evidence="10">
    <location>
        <begin position="159"/>
        <end position="331"/>
    </location>
</feature>
<dbReference type="PRINTS" id="PR00326">
    <property type="entry name" value="GTP1OBG"/>
</dbReference>
<dbReference type="PIRSF" id="PIRSF002401">
    <property type="entry name" value="GTP_bd_Obg/CgtA"/>
    <property type="match status" value="1"/>
</dbReference>
<dbReference type="InterPro" id="IPR045086">
    <property type="entry name" value="OBG_GTPase"/>
</dbReference>
<dbReference type="AlphaFoldDB" id="A0A6V8P686"/>
<dbReference type="NCBIfam" id="NF008955">
    <property type="entry name" value="PRK12297.1"/>
    <property type="match status" value="1"/>
</dbReference>
<dbReference type="NCBIfam" id="NF008954">
    <property type="entry name" value="PRK12296.1"/>
    <property type="match status" value="1"/>
</dbReference>
<feature type="binding site" evidence="9">
    <location>
        <begin position="190"/>
        <end position="194"/>
    </location>
    <ligand>
        <name>GTP</name>
        <dbReference type="ChEBI" id="CHEBI:37565"/>
    </ligand>
</feature>
<keyword evidence="8 9" id="KW-0342">GTP-binding</keyword>
<evidence type="ECO:0000256" key="1">
    <source>
        <dbReference type="ARBA" id="ARBA00001946"/>
    </source>
</evidence>
<evidence type="ECO:0000313" key="14">
    <source>
        <dbReference type="Proteomes" id="UP000591948"/>
    </source>
</evidence>
<dbReference type="InterPro" id="IPR031167">
    <property type="entry name" value="G_OBG"/>
</dbReference>
<dbReference type="PANTHER" id="PTHR11702">
    <property type="entry name" value="DEVELOPMENTALLY REGULATED GTP-BINDING PROTEIN-RELATED"/>
    <property type="match status" value="1"/>
</dbReference>
<dbReference type="InterPro" id="IPR027417">
    <property type="entry name" value="P-loop_NTPase"/>
</dbReference>
<feature type="binding site" evidence="9">
    <location>
        <position position="192"/>
    </location>
    <ligand>
        <name>Mg(2+)</name>
        <dbReference type="ChEBI" id="CHEBI:18420"/>
    </ligand>
</feature>
<feature type="binding site" evidence="9">
    <location>
        <begin position="165"/>
        <end position="172"/>
    </location>
    <ligand>
        <name>GTP</name>
        <dbReference type="ChEBI" id="CHEBI:37565"/>
    </ligand>
</feature>
<keyword evidence="4 9" id="KW-0479">Metal-binding</keyword>
<evidence type="ECO:0000259" key="11">
    <source>
        <dbReference type="PROSITE" id="PS51881"/>
    </source>
</evidence>
<dbReference type="RefSeq" id="WP_176233498.1">
    <property type="nucleotide sequence ID" value="NZ_BLRY01000072.1"/>
</dbReference>
<evidence type="ECO:0000256" key="7">
    <source>
        <dbReference type="ARBA" id="ARBA00022842"/>
    </source>
</evidence>
<dbReference type="Pfam" id="PF01926">
    <property type="entry name" value="MMR_HSR1"/>
    <property type="match status" value="1"/>
</dbReference>
<dbReference type="InterPro" id="IPR006169">
    <property type="entry name" value="GTP1_OBG_dom"/>
</dbReference>
<evidence type="ECO:0000256" key="8">
    <source>
        <dbReference type="ARBA" id="ARBA00023134"/>
    </source>
</evidence>
<dbReference type="NCBIfam" id="TIGR00231">
    <property type="entry name" value="small_GTP"/>
    <property type="match status" value="1"/>
</dbReference>
<comment type="caution">
    <text evidence="13">The sequence shown here is derived from an EMBL/GenBank/DDBJ whole genome shotgun (WGS) entry which is preliminary data.</text>
</comment>
<dbReference type="Pfam" id="PF01018">
    <property type="entry name" value="GTP1_OBG"/>
    <property type="match status" value="1"/>
</dbReference>
<reference evidence="13 14" key="1">
    <citation type="journal article" date="2020" name="Front. Microbiol.">
        <title>Single-cell genomics of novel Actinobacteria with the Wood-Ljungdahl pathway discovered in a serpentinizing system.</title>
        <authorList>
            <person name="Merino N."/>
            <person name="Kawai M."/>
            <person name="Boyd E.S."/>
            <person name="Colman D.R."/>
            <person name="McGlynn S.E."/>
            <person name="Nealson K.H."/>
            <person name="Kurokawa K."/>
            <person name="Hongoh Y."/>
        </authorList>
    </citation>
    <scope>NUCLEOTIDE SEQUENCE [LARGE SCALE GENOMIC DNA]</scope>
    <source>
        <strain evidence="13 14">S33</strain>
    </source>
</reference>
<keyword evidence="14" id="KW-1185">Reference proteome</keyword>
<dbReference type="NCBIfam" id="NF008956">
    <property type="entry name" value="PRK12299.1"/>
    <property type="match status" value="1"/>
</dbReference>
<accession>A0A6V8P686</accession>
<evidence type="ECO:0000256" key="2">
    <source>
        <dbReference type="ARBA" id="ARBA00007699"/>
    </source>
</evidence>
<evidence type="ECO:0000256" key="5">
    <source>
        <dbReference type="ARBA" id="ARBA00022741"/>
    </source>
</evidence>
<dbReference type="Gene3D" id="3.30.300.350">
    <property type="entry name" value="GTP-binding protein OBG, C-terminal domain"/>
    <property type="match status" value="1"/>
</dbReference>
<dbReference type="SUPFAM" id="SSF82051">
    <property type="entry name" value="Obg GTP-binding protein N-terminal domain"/>
    <property type="match status" value="1"/>
</dbReference>
<comment type="similarity">
    <text evidence="2 9">Belongs to the TRAFAC class OBG-HflX-like GTPase superfamily. OBG GTPase family.</text>
</comment>
<dbReference type="PANTHER" id="PTHR11702:SF31">
    <property type="entry name" value="MITOCHONDRIAL RIBOSOME-ASSOCIATED GTPASE 2"/>
    <property type="match status" value="1"/>
</dbReference>
<dbReference type="GO" id="GO:0003924">
    <property type="term" value="F:GTPase activity"/>
    <property type="evidence" value="ECO:0007669"/>
    <property type="project" value="UniProtKB-UniRule"/>
</dbReference>
<dbReference type="GO" id="GO:0042254">
    <property type="term" value="P:ribosome biogenesis"/>
    <property type="evidence" value="ECO:0007669"/>
    <property type="project" value="UniProtKB-UniRule"/>
</dbReference>
<dbReference type="Gene3D" id="3.40.50.300">
    <property type="entry name" value="P-loop containing nucleotide triphosphate hydrolases"/>
    <property type="match status" value="1"/>
</dbReference>
<evidence type="ECO:0000256" key="4">
    <source>
        <dbReference type="ARBA" id="ARBA00022723"/>
    </source>
</evidence>
<dbReference type="InterPro" id="IPR005225">
    <property type="entry name" value="Small_GTP-bd"/>
</dbReference>
<feature type="domain" description="Obg" evidence="12">
    <location>
        <begin position="1"/>
        <end position="158"/>
    </location>
</feature>
<dbReference type="PROSITE" id="PS51883">
    <property type="entry name" value="OBG"/>
    <property type="match status" value="1"/>
</dbReference>